<dbReference type="EMBL" id="CAJVRL010000063">
    <property type="protein sequence ID" value="CAG8955430.1"/>
    <property type="molecule type" value="Genomic_DNA"/>
</dbReference>
<keyword evidence="5" id="KW-0833">Ubl conjugation pathway</keyword>
<dbReference type="InterPro" id="IPR044066">
    <property type="entry name" value="TRIAD_supradom"/>
</dbReference>
<comment type="caution">
    <text evidence="8">The sequence shown here is derived from an EMBL/GenBank/DDBJ whole genome shotgun (WGS) entry which is preliminary data.</text>
</comment>
<reference evidence="8" key="1">
    <citation type="submission" date="2021-07" db="EMBL/GenBank/DDBJ databases">
        <authorList>
            <person name="Durling M."/>
        </authorList>
    </citation>
    <scope>NUCLEOTIDE SEQUENCE</scope>
</reference>
<dbReference type="CDD" id="cd20335">
    <property type="entry name" value="BRcat_RBR"/>
    <property type="match status" value="1"/>
</dbReference>
<dbReference type="GO" id="GO:0008270">
    <property type="term" value="F:zinc ion binding"/>
    <property type="evidence" value="ECO:0007669"/>
    <property type="project" value="UniProtKB-KW"/>
</dbReference>
<dbReference type="PANTHER" id="PTHR40129:SF2">
    <property type="entry name" value="KETOPANTOATE REDUCTASE N-TERMINAL DOMAIN-CONTAINING PROTEIN"/>
    <property type="match status" value="1"/>
</dbReference>
<dbReference type="Pfam" id="PF01485">
    <property type="entry name" value="IBR"/>
    <property type="match status" value="2"/>
</dbReference>
<dbReference type="SMART" id="SM00647">
    <property type="entry name" value="IBR"/>
    <property type="match status" value="2"/>
</dbReference>
<evidence type="ECO:0000256" key="2">
    <source>
        <dbReference type="ARBA" id="ARBA00022723"/>
    </source>
</evidence>
<name>A0A9N9PTP7_9HELO</name>
<proteinExistence type="predicted"/>
<dbReference type="Gene3D" id="3.30.40.10">
    <property type="entry name" value="Zinc/RING finger domain, C3HC4 (zinc finger)"/>
    <property type="match status" value="1"/>
</dbReference>
<evidence type="ECO:0000256" key="4">
    <source>
        <dbReference type="ARBA" id="ARBA00022771"/>
    </source>
</evidence>
<evidence type="ECO:0000256" key="5">
    <source>
        <dbReference type="ARBA" id="ARBA00022786"/>
    </source>
</evidence>
<keyword evidence="3" id="KW-0677">Repeat</keyword>
<protein>
    <recommendedName>
        <fullName evidence="7">RING-type domain-containing protein</fullName>
    </recommendedName>
</protein>
<evidence type="ECO:0000256" key="1">
    <source>
        <dbReference type="ARBA" id="ARBA00022679"/>
    </source>
</evidence>
<dbReference type="Proteomes" id="UP000696280">
    <property type="component" value="Unassembled WGS sequence"/>
</dbReference>
<organism evidence="8 9">
    <name type="scientific">Hymenoscyphus fraxineus</name>
    <dbReference type="NCBI Taxonomy" id="746836"/>
    <lineage>
        <taxon>Eukaryota</taxon>
        <taxon>Fungi</taxon>
        <taxon>Dikarya</taxon>
        <taxon>Ascomycota</taxon>
        <taxon>Pezizomycotina</taxon>
        <taxon>Leotiomycetes</taxon>
        <taxon>Helotiales</taxon>
        <taxon>Helotiaceae</taxon>
        <taxon>Hymenoscyphus</taxon>
    </lineage>
</organism>
<gene>
    <name evidence="8" type="ORF">HYFRA_00010295</name>
</gene>
<keyword evidence="1" id="KW-0808">Transferase</keyword>
<dbReference type="InterPro" id="IPR002867">
    <property type="entry name" value="IBR_dom"/>
</dbReference>
<dbReference type="GO" id="GO:0016740">
    <property type="term" value="F:transferase activity"/>
    <property type="evidence" value="ECO:0007669"/>
    <property type="project" value="UniProtKB-KW"/>
</dbReference>
<dbReference type="SUPFAM" id="SSF57850">
    <property type="entry name" value="RING/U-box"/>
    <property type="match status" value="2"/>
</dbReference>
<keyword evidence="4" id="KW-0863">Zinc-finger</keyword>
<sequence>MITTIVSKPSEVDILILGAGWTSTFLLPLLQEQDIKYAATTTTGRDGTYKFKFEVDESHKDLEQYEILPATKTLLITFPLKGKHESTHLVNSYMKAHSNSAVNVIQLGSSGIFTIPGQEIWVTRKSKYDNTNPRAQAEDELIGMGGAVLNLSGLWGGTRQPKNWIDRVAATKEQLASKTSLHMIHGLDVARSIIAVHKNFSKARGQRWLLTDTIVYDWWALILGFSGQLDEENKNMERENSQIKWIGELMNEQEVKALPRSMEQLGRCYDVREFWAIFGLMPIRGRLSPLWFLPRVNSTMGLTRVLKLTRVMGLTRAVGSLKQWGKGKLKTNLFKKAKGTTICEEDRPQEQCPEGGRQLVPAGYNPSPVEHPSPTIIAVQNDNVSTPTPPAPISRPLTPMPRDLEPLQGFNIPRLRRRTLYLGNKIACVVCIEIQDASQFPERPHHHCPYKSPVCRSCLTKSITCAMKSSFWLNMRCIFCNAQMEYKDIAAYASKEDFAKYDNFLLQNALKDIPNYRKCLSPTCSFGQIYPSTSEDQETMEPLINCSLCGFASCSYHGVPWHVGETCEEYDAKRGKTKAEKKSEEKIVKSTKPCPNKECGRLITKAGGCNGIICICGCAFCWRCGVAYSDPDQQHGERCGEHNLGI</sequence>
<evidence type="ECO:0000256" key="6">
    <source>
        <dbReference type="ARBA" id="ARBA00022833"/>
    </source>
</evidence>
<dbReference type="Gene3D" id="3.40.50.720">
    <property type="entry name" value="NAD(P)-binding Rossmann-like Domain"/>
    <property type="match status" value="1"/>
</dbReference>
<dbReference type="PANTHER" id="PTHR40129">
    <property type="entry name" value="KETOPANTOATE REDUCTASE N-TERMINAL DOMAIN-CONTAINING PROTEIN"/>
    <property type="match status" value="1"/>
</dbReference>
<keyword evidence="9" id="KW-1185">Reference proteome</keyword>
<accession>A0A9N9PTP7</accession>
<dbReference type="PROSITE" id="PS51873">
    <property type="entry name" value="TRIAD"/>
    <property type="match status" value="1"/>
</dbReference>
<dbReference type="InterPro" id="IPR013083">
    <property type="entry name" value="Znf_RING/FYVE/PHD"/>
</dbReference>
<dbReference type="AlphaFoldDB" id="A0A9N9PTP7"/>
<evidence type="ECO:0000313" key="9">
    <source>
        <dbReference type="Proteomes" id="UP000696280"/>
    </source>
</evidence>
<dbReference type="Gene3D" id="1.20.120.1750">
    <property type="match status" value="1"/>
</dbReference>
<evidence type="ECO:0000256" key="3">
    <source>
        <dbReference type="ARBA" id="ARBA00022737"/>
    </source>
</evidence>
<feature type="domain" description="RING-type" evidence="7">
    <location>
        <begin position="424"/>
        <end position="646"/>
    </location>
</feature>
<evidence type="ECO:0000259" key="7">
    <source>
        <dbReference type="PROSITE" id="PS51873"/>
    </source>
</evidence>
<keyword evidence="6" id="KW-0862">Zinc</keyword>
<keyword evidence="2" id="KW-0479">Metal-binding</keyword>
<dbReference type="OrthoDB" id="674948at2759"/>
<evidence type="ECO:0000313" key="8">
    <source>
        <dbReference type="EMBL" id="CAG8955430.1"/>
    </source>
</evidence>